<dbReference type="GO" id="GO:0005886">
    <property type="term" value="C:plasma membrane"/>
    <property type="evidence" value="ECO:0007669"/>
    <property type="project" value="UniProtKB-SubCell"/>
</dbReference>
<proteinExistence type="predicted"/>
<accession>A0A1H6R7S4</accession>
<keyword evidence="2" id="KW-1003">Cell membrane</keyword>
<dbReference type="Pfam" id="PF12704">
    <property type="entry name" value="MacB_PCD"/>
    <property type="match status" value="2"/>
</dbReference>
<feature type="transmembrane region" description="Helical" evidence="6">
    <location>
        <begin position="358"/>
        <end position="380"/>
    </location>
</feature>
<protein>
    <submittedName>
        <fullName evidence="9">Putative ABC transport system permease protein</fullName>
    </submittedName>
</protein>
<gene>
    <name evidence="9" type="ORF">SAMN04488018_101324</name>
</gene>
<feature type="transmembrane region" description="Helical" evidence="6">
    <location>
        <begin position="443"/>
        <end position="463"/>
    </location>
</feature>
<dbReference type="PANTHER" id="PTHR30572:SF18">
    <property type="entry name" value="ABC-TYPE MACROLIDE FAMILY EXPORT SYSTEM PERMEASE COMPONENT 2"/>
    <property type="match status" value="1"/>
</dbReference>
<feature type="domain" description="MacB-like periplasmic core" evidence="8">
    <location>
        <begin position="21"/>
        <end position="234"/>
    </location>
</feature>
<evidence type="ECO:0000256" key="6">
    <source>
        <dbReference type="SAM" id="Phobius"/>
    </source>
</evidence>
<dbReference type="RefSeq" id="WP_074744318.1">
    <property type="nucleotide sequence ID" value="NZ_FNYS01000001.1"/>
</dbReference>
<organism evidence="9 10">
    <name type="scientific">Myroides marinus</name>
    <dbReference type="NCBI Taxonomy" id="703342"/>
    <lineage>
        <taxon>Bacteria</taxon>
        <taxon>Pseudomonadati</taxon>
        <taxon>Bacteroidota</taxon>
        <taxon>Flavobacteriia</taxon>
        <taxon>Flavobacteriales</taxon>
        <taxon>Flavobacteriaceae</taxon>
        <taxon>Myroides</taxon>
    </lineage>
</organism>
<sequence>MIKNWLKIYWFNVLKSKVYFILTLLSLGIGFASVILSFVHYREEASYDQDNPNKDIMFTVESKMNADTSWMKLPYPFGAKLKEESSHVIDYTYMDNYYEEDILFVNGEKKEIEGIVEVNSNFFEFFPFEIVKGDKKKPFSGPNTIVVTNEYAKFLFGDKEPIGQTVVYQQKPHVVSAVYKLGNERNSVMANVLVNTMDRMERQFFDDWGNYNSTIWLKLDSSNSITSVEKKIKDILVRNVYTDLAKDAGMSLEEYVKKEEGGTVEEFMNSEERTFKLHVLADQRMQKDIWLNGTPEGGANVGRLYIMIGLSLLILILSVFNYINLSTAQAISRTREIGIRKTLGATRGNLILQGLFEALVTSMLACIVALVIIEFVIPWLKVFLNSRMEIEFTFILPWLLLFMVLIVLLVGTIPALFTSSFKTLEVLKGEVNKSKKGKTLKNVMLTVQFTVACFFMIGSYIVYQQVNYMLNKDLGFKGDQVILVSYFVKIPYTEKVKTYYSLKEEILNIDGVEEVSGASIMIASNNGSSTGFTYNRNKIQGINVGMDFNYLDVFDIKMKEGRVLSPDYATDTISNIMISERTAYEMKEPNPVGKVIEWNGEKLTVIGVVKDFNLYGLKADYAPLIYFHLKTIPWVGNNMRQLSIKVKSNEVDNVMTKIAKIWERRDLSDTSFSYEFADKRFAETFEGVKKERDVFMTLNAVVVFVALFGLYSLASFNINNRLREVAIRKVLGASAGSLLKQLSIQYFIMCVTGFVFAVFPSYYFLNKWLNDYAFRIEISALPFVVCFIGIVILTGVVVFIKAWSATKINVLKYIKYE</sequence>
<feature type="domain" description="MacB-like periplasmic core" evidence="8">
    <location>
        <begin position="466"/>
        <end position="658"/>
    </location>
</feature>
<evidence type="ECO:0000256" key="5">
    <source>
        <dbReference type="ARBA" id="ARBA00023136"/>
    </source>
</evidence>
<dbReference type="InterPro" id="IPR050250">
    <property type="entry name" value="Macrolide_Exporter_MacB"/>
</dbReference>
<dbReference type="AlphaFoldDB" id="A0A1H6R7S4"/>
<reference evidence="9 10" key="1">
    <citation type="submission" date="2016-10" db="EMBL/GenBank/DDBJ databases">
        <authorList>
            <person name="de Groot N.N."/>
        </authorList>
    </citation>
    <scope>NUCLEOTIDE SEQUENCE [LARGE SCALE GENOMIC DNA]</scope>
    <source>
        <strain evidence="9 10">DSM 23048</strain>
    </source>
</reference>
<evidence type="ECO:0000256" key="3">
    <source>
        <dbReference type="ARBA" id="ARBA00022692"/>
    </source>
</evidence>
<feature type="transmembrane region" description="Helical" evidence="6">
    <location>
        <begin position="392"/>
        <end position="417"/>
    </location>
</feature>
<feature type="domain" description="ABC3 transporter permease C-terminal" evidence="7">
    <location>
        <begin position="310"/>
        <end position="417"/>
    </location>
</feature>
<dbReference type="Pfam" id="PF02687">
    <property type="entry name" value="FtsX"/>
    <property type="match status" value="2"/>
</dbReference>
<evidence type="ECO:0000259" key="7">
    <source>
        <dbReference type="Pfam" id="PF02687"/>
    </source>
</evidence>
<keyword evidence="3 6" id="KW-0812">Transmembrane</keyword>
<dbReference type="InterPro" id="IPR025857">
    <property type="entry name" value="MacB_PCD"/>
</dbReference>
<feature type="transmembrane region" description="Helical" evidence="6">
    <location>
        <begin position="20"/>
        <end position="39"/>
    </location>
</feature>
<feature type="domain" description="ABC3 transporter permease C-terminal" evidence="7">
    <location>
        <begin position="698"/>
        <end position="809"/>
    </location>
</feature>
<dbReference type="EMBL" id="FNYS01000001">
    <property type="protein sequence ID" value="SEI51948.1"/>
    <property type="molecule type" value="Genomic_DNA"/>
</dbReference>
<name>A0A1H6R7S4_9FLAO</name>
<feature type="transmembrane region" description="Helical" evidence="6">
    <location>
        <begin position="304"/>
        <end position="323"/>
    </location>
</feature>
<feature type="transmembrane region" description="Helical" evidence="6">
    <location>
        <begin position="744"/>
        <end position="765"/>
    </location>
</feature>
<comment type="subcellular location">
    <subcellularLocation>
        <location evidence="1">Cell membrane</location>
        <topology evidence="1">Multi-pass membrane protein</topology>
    </subcellularLocation>
</comment>
<keyword evidence="5 6" id="KW-0472">Membrane</keyword>
<evidence type="ECO:0000313" key="10">
    <source>
        <dbReference type="Proteomes" id="UP000183077"/>
    </source>
</evidence>
<dbReference type="GO" id="GO:0022857">
    <property type="term" value="F:transmembrane transporter activity"/>
    <property type="evidence" value="ECO:0007669"/>
    <property type="project" value="TreeGrafter"/>
</dbReference>
<dbReference type="InterPro" id="IPR003838">
    <property type="entry name" value="ABC3_permease_C"/>
</dbReference>
<evidence type="ECO:0000256" key="4">
    <source>
        <dbReference type="ARBA" id="ARBA00022989"/>
    </source>
</evidence>
<dbReference type="PANTHER" id="PTHR30572">
    <property type="entry name" value="MEMBRANE COMPONENT OF TRANSPORTER-RELATED"/>
    <property type="match status" value="1"/>
</dbReference>
<evidence type="ECO:0000256" key="2">
    <source>
        <dbReference type="ARBA" id="ARBA00022475"/>
    </source>
</evidence>
<keyword evidence="4 6" id="KW-1133">Transmembrane helix</keyword>
<feature type="transmembrane region" description="Helical" evidence="6">
    <location>
        <begin position="694"/>
        <end position="714"/>
    </location>
</feature>
<evidence type="ECO:0000313" key="9">
    <source>
        <dbReference type="EMBL" id="SEI51948.1"/>
    </source>
</evidence>
<evidence type="ECO:0000256" key="1">
    <source>
        <dbReference type="ARBA" id="ARBA00004651"/>
    </source>
</evidence>
<dbReference type="Proteomes" id="UP000183077">
    <property type="component" value="Unassembled WGS sequence"/>
</dbReference>
<dbReference type="GeneID" id="82255554"/>
<evidence type="ECO:0000259" key="8">
    <source>
        <dbReference type="Pfam" id="PF12704"/>
    </source>
</evidence>
<feature type="transmembrane region" description="Helical" evidence="6">
    <location>
        <begin position="777"/>
        <end position="800"/>
    </location>
</feature>